<dbReference type="AlphaFoldDB" id="A0A4R4NVM0"/>
<protein>
    <submittedName>
        <fullName evidence="2">Uncharacterized protein</fullName>
    </submittedName>
</protein>
<name>A0A4R4NVM0_9ACTN</name>
<gene>
    <name evidence="2" type="ORF">E1284_18900</name>
</gene>
<keyword evidence="3" id="KW-1185">Reference proteome</keyword>
<proteinExistence type="predicted"/>
<evidence type="ECO:0000313" key="2">
    <source>
        <dbReference type="EMBL" id="TDC13851.1"/>
    </source>
</evidence>
<dbReference type="RefSeq" id="WP_131940689.1">
    <property type="nucleotide sequence ID" value="NZ_BAAAMX010000001.1"/>
</dbReference>
<evidence type="ECO:0000256" key="1">
    <source>
        <dbReference type="SAM" id="Phobius"/>
    </source>
</evidence>
<dbReference type="Proteomes" id="UP000295431">
    <property type="component" value="Unassembled WGS sequence"/>
</dbReference>
<feature type="transmembrane region" description="Helical" evidence="1">
    <location>
        <begin position="61"/>
        <end position="82"/>
    </location>
</feature>
<evidence type="ECO:0000313" key="3">
    <source>
        <dbReference type="Proteomes" id="UP000295431"/>
    </source>
</evidence>
<keyword evidence="1" id="KW-0472">Membrane</keyword>
<reference evidence="2 3" key="1">
    <citation type="submission" date="2019-03" db="EMBL/GenBank/DDBJ databases">
        <title>Draft genome sequences of novel Actinobacteria.</title>
        <authorList>
            <person name="Sahin N."/>
            <person name="Ay H."/>
            <person name="Saygin H."/>
        </authorList>
    </citation>
    <scope>NUCLEOTIDE SEQUENCE [LARGE SCALE GENOMIC DNA]</scope>
    <source>
        <strain evidence="2 3">DSM 45347</strain>
    </source>
</reference>
<sequence length="213" mass="22737">METAESAAGAEGAEGAATSEPFAVRVRVTWRGAGQSLAFLILFAASVGFITSGVVRGAGVGSVMFMVLGVAGLVLFGAGLLVSAGGMLARRPVLELDGGGVRRPARWPLPRRSGRSLPWDEVAAITAVRRGMAGTRRGEQDYLVFLPSPELAEMARTSERPKLVALTMRDVPATAAAVPWCFAVEQDWDATLPQIVKEARRRRRVPVIDRRAK</sequence>
<dbReference type="EMBL" id="SMJW01000089">
    <property type="protein sequence ID" value="TDC13851.1"/>
    <property type="molecule type" value="Genomic_DNA"/>
</dbReference>
<comment type="caution">
    <text evidence="2">The sequence shown here is derived from an EMBL/GenBank/DDBJ whole genome shotgun (WGS) entry which is preliminary data.</text>
</comment>
<accession>A0A4R4NVM0</accession>
<keyword evidence="1" id="KW-1133">Transmembrane helix</keyword>
<organism evidence="2 3">
    <name type="scientific">Actinomadura bangladeshensis</name>
    <dbReference type="NCBI Taxonomy" id="453573"/>
    <lineage>
        <taxon>Bacteria</taxon>
        <taxon>Bacillati</taxon>
        <taxon>Actinomycetota</taxon>
        <taxon>Actinomycetes</taxon>
        <taxon>Streptosporangiales</taxon>
        <taxon>Thermomonosporaceae</taxon>
        <taxon>Actinomadura</taxon>
    </lineage>
</organism>
<feature type="transmembrane region" description="Helical" evidence="1">
    <location>
        <begin position="37"/>
        <end position="55"/>
    </location>
</feature>
<dbReference type="OrthoDB" id="3436005at2"/>
<keyword evidence="1" id="KW-0812">Transmembrane</keyword>